<feature type="transmembrane region" description="Helical" evidence="13">
    <location>
        <begin position="380"/>
        <end position="404"/>
    </location>
</feature>
<keyword evidence="10 12" id="KW-0739">Sodium transport</keyword>
<dbReference type="InterPro" id="IPR001873">
    <property type="entry name" value="ENaC"/>
</dbReference>
<evidence type="ECO:0000256" key="8">
    <source>
        <dbReference type="ARBA" id="ARBA00023065"/>
    </source>
</evidence>
<dbReference type="PANTHER" id="PTHR11690:SF300">
    <property type="entry name" value="PICKPOCKET PROTEIN 19"/>
    <property type="match status" value="1"/>
</dbReference>
<keyword evidence="7" id="KW-0915">Sodium</keyword>
<evidence type="ECO:0000256" key="7">
    <source>
        <dbReference type="ARBA" id="ARBA00023053"/>
    </source>
</evidence>
<protein>
    <submittedName>
        <fullName evidence="14">Uncharacterized protein</fullName>
    </submittedName>
</protein>
<keyword evidence="15" id="KW-1185">Reference proteome</keyword>
<proteinExistence type="inferred from homology"/>
<evidence type="ECO:0000256" key="13">
    <source>
        <dbReference type="SAM" id="Phobius"/>
    </source>
</evidence>
<evidence type="ECO:0000256" key="11">
    <source>
        <dbReference type="ARBA" id="ARBA00023303"/>
    </source>
</evidence>
<comment type="similarity">
    <text evidence="2 12">Belongs to the amiloride-sensitive sodium channel (TC 1.A.6) family.</text>
</comment>
<evidence type="ECO:0000256" key="4">
    <source>
        <dbReference type="ARBA" id="ARBA00022461"/>
    </source>
</evidence>
<evidence type="ECO:0000313" key="14">
    <source>
        <dbReference type="EMBL" id="KAH9424829.1"/>
    </source>
</evidence>
<evidence type="ECO:0000256" key="6">
    <source>
        <dbReference type="ARBA" id="ARBA00022989"/>
    </source>
</evidence>
<evidence type="ECO:0000256" key="12">
    <source>
        <dbReference type="RuleBase" id="RU000679"/>
    </source>
</evidence>
<reference evidence="14 15" key="1">
    <citation type="journal article" date="2018" name="J. Allergy Clin. Immunol.">
        <title>High-quality assembly of Dermatophagoides pteronyssinus genome and transcriptome reveals a wide range of novel allergens.</title>
        <authorList>
            <person name="Liu X.Y."/>
            <person name="Yang K.Y."/>
            <person name="Wang M.Q."/>
            <person name="Kwok J.S."/>
            <person name="Zeng X."/>
            <person name="Yang Z."/>
            <person name="Xiao X.J."/>
            <person name="Lau C.P."/>
            <person name="Li Y."/>
            <person name="Huang Z.M."/>
            <person name="Ba J.G."/>
            <person name="Yim A.K."/>
            <person name="Ouyang C.Y."/>
            <person name="Ngai S.M."/>
            <person name="Chan T.F."/>
            <person name="Leung E.L."/>
            <person name="Liu L."/>
            <person name="Liu Z.G."/>
            <person name="Tsui S.K."/>
        </authorList>
    </citation>
    <scope>NUCLEOTIDE SEQUENCE [LARGE SCALE GENOMIC DNA]</scope>
    <source>
        <strain evidence="14">Derp</strain>
    </source>
</reference>
<keyword evidence="3 12" id="KW-0813">Transport</keyword>
<reference evidence="14 15" key="2">
    <citation type="journal article" date="2022" name="Mol. Biol. Evol.">
        <title>Comparative Genomics Reveals Insights into the Divergent Evolution of Astigmatic Mites and Household Pest Adaptations.</title>
        <authorList>
            <person name="Xiong Q."/>
            <person name="Wan A.T."/>
            <person name="Liu X."/>
            <person name="Fung C.S."/>
            <person name="Xiao X."/>
            <person name="Malainual N."/>
            <person name="Hou J."/>
            <person name="Wang L."/>
            <person name="Wang M."/>
            <person name="Yang K.Y."/>
            <person name="Cui Y."/>
            <person name="Leung E.L."/>
            <person name="Nong W."/>
            <person name="Shin S.K."/>
            <person name="Au S.W."/>
            <person name="Jeong K.Y."/>
            <person name="Chew F.T."/>
            <person name="Hui J.H."/>
            <person name="Leung T.F."/>
            <person name="Tungtrongchitr A."/>
            <person name="Zhong N."/>
            <person name="Liu Z."/>
            <person name="Tsui S.K."/>
        </authorList>
    </citation>
    <scope>NUCLEOTIDE SEQUENCE [LARGE SCALE GENOMIC DNA]</scope>
    <source>
        <strain evidence="14">Derp</strain>
    </source>
</reference>
<keyword evidence="8 12" id="KW-0406">Ion transport</keyword>
<accession>A0ABQ8JQH4</accession>
<sequence length="643" mass="74776">MKHLDSLDILYAVGSLIAFLGCVWQLIDVSRIYFAYDTNVNVMFEREVKVEIPGITVCANLGMIANEDYLLEHYRSRLESMSEYPERKYRAYKKLLRNLTLDEQLNKATISHKQLFHECRIMTPIAFENSTENKDGFMPCNHVAPIHEFLTYSKKCFSIGLQLNDEPNDRYIIDHDATVRDNGFPLFEIRLLNKYLEAPVIFINSRTTPFLSFIGGQTNGFHVNNTKFVTHTFSYVKTITELLEPPFKTRCRKYEEIGYKSLMHCMNHCKANYFIRKFNGWHGDVPADNNYNLNIYYAPEVHKQNKSLDKIMSEECSEFCSKRQDCKSEFFTVQPIAEFERGHGRPEWQNLYRINIYLPSGLNTHYKHSPRLEWIEFICYYASVISLWFGFSIIAFSRALVCLIHQNSLAAKKNAENNNSLKADIKDGQTNGESLTNKIKQRSNLPISTIAISEDNDDNKKDDFNVIHYILTGFGLQHLAKTGHLNAMDILYTFGSLLALFGCFCHLIAVSRIYFAYNTNMNVIFERETKIDLPAITICTNITKLANENYLLKKYSSELQQLDEYPQAKYLAYGKLFKNLTLNEQLNFATISTEQLFYQCKIVKPIAFERTTNEDYISCTDIVPIREFLTINKKMFFNWITIE</sequence>
<dbReference type="Proteomes" id="UP000887458">
    <property type="component" value="Unassembled WGS sequence"/>
</dbReference>
<keyword evidence="6 13" id="KW-1133">Transmembrane helix</keyword>
<dbReference type="Pfam" id="PF00858">
    <property type="entry name" value="ASC"/>
    <property type="match status" value="1"/>
</dbReference>
<evidence type="ECO:0000256" key="5">
    <source>
        <dbReference type="ARBA" id="ARBA00022692"/>
    </source>
</evidence>
<name>A0ABQ8JQH4_DERPT</name>
<feature type="non-terminal residue" evidence="14">
    <location>
        <position position="643"/>
    </location>
</feature>
<dbReference type="EMBL" id="NJHN03000025">
    <property type="protein sequence ID" value="KAH9424829.1"/>
    <property type="molecule type" value="Genomic_DNA"/>
</dbReference>
<feature type="transmembrane region" description="Helical" evidence="13">
    <location>
        <begin position="490"/>
        <end position="515"/>
    </location>
</feature>
<feature type="transmembrane region" description="Helical" evidence="13">
    <location>
        <begin position="9"/>
        <end position="27"/>
    </location>
</feature>
<keyword evidence="4 12" id="KW-0894">Sodium channel</keyword>
<comment type="subcellular location">
    <subcellularLocation>
        <location evidence="1">Membrane</location>
        <topology evidence="1">Multi-pass membrane protein</topology>
    </subcellularLocation>
</comment>
<dbReference type="PANTHER" id="PTHR11690">
    <property type="entry name" value="AMILORIDE-SENSITIVE SODIUM CHANNEL-RELATED"/>
    <property type="match status" value="1"/>
</dbReference>
<comment type="caution">
    <text evidence="14">The sequence shown here is derived from an EMBL/GenBank/DDBJ whole genome shotgun (WGS) entry which is preliminary data.</text>
</comment>
<evidence type="ECO:0000256" key="9">
    <source>
        <dbReference type="ARBA" id="ARBA00023136"/>
    </source>
</evidence>
<keyword evidence="11 12" id="KW-0407">Ion channel</keyword>
<dbReference type="PROSITE" id="PS51257">
    <property type="entry name" value="PROKAR_LIPOPROTEIN"/>
    <property type="match status" value="1"/>
</dbReference>
<keyword evidence="5 12" id="KW-0812">Transmembrane</keyword>
<gene>
    <name evidence="14" type="ORF">DERP_012315</name>
</gene>
<evidence type="ECO:0000256" key="1">
    <source>
        <dbReference type="ARBA" id="ARBA00004141"/>
    </source>
</evidence>
<evidence type="ECO:0000256" key="3">
    <source>
        <dbReference type="ARBA" id="ARBA00022448"/>
    </source>
</evidence>
<keyword evidence="9 13" id="KW-0472">Membrane</keyword>
<evidence type="ECO:0000256" key="10">
    <source>
        <dbReference type="ARBA" id="ARBA00023201"/>
    </source>
</evidence>
<organism evidence="14 15">
    <name type="scientific">Dermatophagoides pteronyssinus</name>
    <name type="common">European house dust mite</name>
    <dbReference type="NCBI Taxonomy" id="6956"/>
    <lineage>
        <taxon>Eukaryota</taxon>
        <taxon>Metazoa</taxon>
        <taxon>Ecdysozoa</taxon>
        <taxon>Arthropoda</taxon>
        <taxon>Chelicerata</taxon>
        <taxon>Arachnida</taxon>
        <taxon>Acari</taxon>
        <taxon>Acariformes</taxon>
        <taxon>Sarcoptiformes</taxon>
        <taxon>Astigmata</taxon>
        <taxon>Psoroptidia</taxon>
        <taxon>Analgoidea</taxon>
        <taxon>Pyroglyphidae</taxon>
        <taxon>Dermatophagoidinae</taxon>
        <taxon>Dermatophagoides</taxon>
    </lineage>
</organism>
<evidence type="ECO:0000313" key="15">
    <source>
        <dbReference type="Proteomes" id="UP000887458"/>
    </source>
</evidence>
<evidence type="ECO:0000256" key="2">
    <source>
        <dbReference type="ARBA" id="ARBA00007193"/>
    </source>
</evidence>